<comment type="caution">
    <text evidence="1">The sequence shown here is derived from an EMBL/GenBank/DDBJ whole genome shotgun (WGS) entry which is preliminary data.</text>
</comment>
<evidence type="ECO:0000313" key="2">
    <source>
        <dbReference type="Proteomes" id="UP000217944"/>
    </source>
</evidence>
<dbReference type="EMBL" id="BDME01000002">
    <property type="protein sequence ID" value="GAX87948.1"/>
    <property type="molecule type" value="Genomic_DNA"/>
</dbReference>
<dbReference type="Pfam" id="PF05728">
    <property type="entry name" value="UPF0227"/>
    <property type="match status" value="1"/>
</dbReference>
<proteinExistence type="predicted"/>
<dbReference type="PANTHER" id="PTHR35602:SF3">
    <property type="entry name" value="ESTERASE YQIA"/>
    <property type="match status" value="1"/>
</dbReference>
<dbReference type="AlphaFoldDB" id="A0A292YEG2"/>
<dbReference type="OrthoDB" id="9814831at2"/>
<dbReference type="SUPFAM" id="SSF53474">
    <property type="entry name" value="alpha/beta-Hydrolases"/>
    <property type="match status" value="1"/>
</dbReference>
<reference evidence="1 2" key="1">
    <citation type="journal article" date="2017" name="Syst. Appl. Microbiol.">
        <title>Lebetimonas natsushimae sp. nov., a novel strictly anaerobic, moderately thermophilic chemoautotroph isolated from a deep-sea hydrothermal vent polychaete nest in the Mid-Okinawa Trough.</title>
        <authorList>
            <person name="Nagata R."/>
            <person name="Takaki Y."/>
            <person name="Tame A."/>
            <person name="Nunoura T."/>
            <person name="Muto H."/>
            <person name="Mino S."/>
            <person name="Sawayama S."/>
            <person name="Takai K."/>
            <person name="Nakagawa S."/>
        </authorList>
    </citation>
    <scope>NUCLEOTIDE SEQUENCE [LARGE SCALE GENOMIC DNA]</scope>
    <source>
        <strain evidence="1 2">HS1857</strain>
    </source>
</reference>
<gene>
    <name evidence="1" type="ORF">LNAT_P1245</name>
</gene>
<protein>
    <recommendedName>
        <fullName evidence="3">Esterase</fullName>
    </recommendedName>
</protein>
<accession>A0A292YEG2</accession>
<dbReference type="Gene3D" id="3.40.50.1820">
    <property type="entry name" value="alpha/beta hydrolase"/>
    <property type="match status" value="1"/>
</dbReference>
<organism evidence="1 2">
    <name type="scientific">Lebetimonas natsushimae</name>
    <dbReference type="NCBI Taxonomy" id="1936991"/>
    <lineage>
        <taxon>Bacteria</taxon>
        <taxon>Pseudomonadati</taxon>
        <taxon>Campylobacterota</taxon>
        <taxon>Epsilonproteobacteria</taxon>
        <taxon>Nautiliales</taxon>
        <taxon>Nautiliaceae</taxon>
        <taxon>Lebetimonas</taxon>
    </lineage>
</organism>
<evidence type="ECO:0008006" key="3">
    <source>
        <dbReference type="Google" id="ProtNLM"/>
    </source>
</evidence>
<name>A0A292YEG2_9BACT</name>
<dbReference type="InterPro" id="IPR008886">
    <property type="entry name" value="UPF0227/Esterase_YqiA"/>
</dbReference>
<keyword evidence="2" id="KW-1185">Reference proteome</keyword>
<dbReference type="Proteomes" id="UP000217944">
    <property type="component" value="Unassembled WGS sequence"/>
</dbReference>
<dbReference type="PANTHER" id="PTHR35602">
    <property type="entry name" value="ESTERASE YQIA-RELATED"/>
    <property type="match status" value="1"/>
</dbReference>
<dbReference type="InterPro" id="IPR029058">
    <property type="entry name" value="AB_hydrolase_fold"/>
</dbReference>
<dbReference type="RefSeq" id="WP_096259515.1">
    <property type="nucleotide sequence ID" value="NZ_BDME01000002.1"/>
</dbReference>
<evidence type="ECO:0000313" key="1">
    <source>
        <dbReference type="EMBL" id="GAX87948.1"/>
    </source>
</evidence>
<sequence length="179" mass="20916">MRLIYIHGFGSCGKGNKYNILKNLYIPILAPDLPPSPKDAINTLDAVIKPDDIVIGSSLGGYYAIYLAERYFLKAILINPSLKPYKTLKQYTGLQFRFCDKKPFYWQKEYLKELKNFKTKPKRAKYLVLLQSKDEILNYKKTLKKFKNKPNAKVIVEYGGNHRFENLYDYLSLINNFIK</sequence>